<gene>
    <name evidence="8" type="ORF">R50_1898</name>
</gene>
<evidence type="ECO:0000256" key="6">
    <source>
        <dbReference type="SAM" id="Phobius"/>
    </source>
</evidence>
<feature type="transmembrane region" description="Helical" evidence="6">
    <location>
        <begin position="339"/>
        <end position="360"/>
    </location>
</feature>
<evidence type="ECO:0000256" key="3">
    <source>
        <dbReference type="ARBA" id="ARBA00022692"/>
    </source>
</evidence>
<name>A0A6F8ZHD1_9FIRM</name>
<dbReference type="InterPro" id="IPR011701">
    <property type="entry name" value="MFS"/>
</dbReference>
<keyword evidence="2" id="KW-0813">Transport</keyword>
<dbReference type="EMBL" id="LR778114">
    <property type="protein sequence ID" value="CAB1129395.1"/>
    <property type="molecule type" value="Genomic_DNA"/>
</dbReference>
<evidence type="ECO:0000313" key="9">
    <source>
        <dbReference type="Proteomes" id="UP000503399"/>
    </source>
</evidence>
<feature type="transmembrane region" description="Helical" evidence="6">
    <location>
        <begin position="42"/>
        <end position="65"/>
    </location>
</feature>
<dbReference type="GO" id="GO:0005886">
    <property type="term" value="C:plasma membrane"/>
    <property type="evidence" value="ECO:0007669"/>
    <property type="project" value="UniProtKB-SubCell"/>
</dbReference>
<comment type="subcellular location">
    <subcellularLocation>
        <location evidence="1">Cell membrane</location>
        <topology evidence="1">Multi-pass membrane protein</topology>
    </subcellularLocation>
</comment>
<dbReference type="Proteomes" id="UP000503399">
    <property type="component" value="Chromosome"/>
</dbReference>
<keyword evidence="9" id="KW-1185">Reference proteome</keyword>
<protein>
    <submittedName>
        <fullName evidence="8">MFS domain-containing protein</fullName>
    </submittedName>
</protein>
<dbReference type="GO" id="GO:0022857">
    <property type="term" value="F:transmembrane transporter activity"/>
    <property type="evidence" value="ECO:0007669"/>
    <property type="project" value="InterPro"/>
</dbReference>
<accession>A0A6F8ZHD1</accession>
<evidence type="ECO:0000256" key="5">
    <source>
        <dbReference type="ARBA" id="ARBA00023136"/>
    </source>
</evidence>
<dbReference type="InterPro" id="IPR036259">
    <property type="entry name" value="MFS_trans_sf"/>
</dbReference>
<dbReference type="SUPFAM" id="SSF103473">
    <property type="entry name" value="MFS general substrate transporter"/>
    <property type="match status" value="1"/>
</dbReference>
<dbReference type="InterPro" id="IPR020846">
    <property type="entry name" value="MFS_dom"/>
</dbReference>
<feature type="transmembrane region" description="Helical" evidence="6">
    <location>
        <begin position="102"/>
        <end position="125"/>
    </location>
</feature>
<dbReference type="PROSITE" id="PS50850">
    <property type="entry name" value="MFS"/>
    <property type="match status" value="1"/>
</dbReference>
<dbReference type="Gene3D" id="1.20.1250.20">
    <property type="entry name" value="MFS general substrate transporter like domains"/>
    <property type="match status" value="2"/>
</dbReference>
<feature type="transmembrane region" description="Helical" evidence="6">
    <location>
        <begin position="278"/>
        <end position="297"/>
    </location>
</feature>
<sequence length="407" mass="42944">MREATRSPGWMLAVATLDQVAITMSQQGLAVLSVAFRAYARLGVAQMGLLFSTVALGAVLGMLPAGLAADRLGPKRLAWISGAAILLVLGSLGVAVPRHFWLLELLLGLVGLLLPALSLTGATAVTNRFDGSGREGLAIGVRQAATPLGGILAAALFPWLVHRWSLRAVLLLIAANVGFWTLAFARILPPRPPRAGAPLPAPAALGRLLRRLRDPLVVDFLLAPGQYALLTYSLLDLHDRWQVPMGEAGPLLALALLGGFLARIGLGRVSDVHRNPVRLIALTALAGLGGLVLWALLPRPLALPWLMLLFLGLGAGVDGWNALLTAWTTEVTSSSQRGLALGLVGMAGFLGVVMALPVFGGLVRVTGSYRPGWVFLAVIYGLGALVAWRAQGRLRAEEREQVPGRAR</sequence>
<feature type="transmembrane region" description="Helical" evidence="6">
    <location>
        <begin position="372"/>
        <end position="390"/>
    </location>
</feature>
<dbReference type="AlphaFoldDB" id="A0A6F8ZHD1"/>
<feature type="transmembrane region" description="Helical" evidence="6">
    <location>
        <begin position="166"/>
        <end position="185"/>
    </location>
</feature>
<dbReference type="InterPro" id="IPR052952">
    <property type="entry name" value="MFS-Transporter"/>
</dbReference>
<feature type="domain" description="Major facilitator superfamily (MFS) profile" evidence="7">
    <location>
        <begin position="1"/>
        <end position="395"/>
    </location>
</feature>
<proteinExistence type="predicted"/>
<feature type="transmembrane region" description="Helical" evidence="6">
    <location>
        <begin position="77"/>
        <end position="96"/>
    </location>
</feature>
<evidence type="ECO:0000256" key="4">
    <source>
        <dbReference type="ARBA" id="ARBA00022989"/>
    </source>
</evidence>
<keyword evidence="4 6" id="KW-1133">Transmembrane helix</keyword>
<feature type="transmembrane region" description="Helical" evidence="6">
    <location>
        <begin position="303"/>
        <end position="327"/>
    </location>
</feature>
<organism evidence="8 9">
    <name type="scientific">Candidatus Hydrogenisulfobacillus filiaventi</name>
    <dbReference type="NCBI Taxonomy" id="2707344"/>
    <lineage>
        <taxon>Bacteria</taxon>
        <taxon>Bacillati</taxon>
        <taxon>Bacillota</taxon>
        <taxon>Clostridia</taxon>
        <taxon>Eubacteriales</taxon>
        <taxon>Clostridiales Family XVII. Incertae Sedis</taxon>
        <taxon>Candidatus Hydrogenisulfobacillus</taxon>
    </lineage>
</organism>
<keyword evidence="3 6" id="KW-0812">Transmembrane</keyword>
<dbReference type="Pfam" id="PF07690">
    <property type="entry name" value="MFS_1"/>
    <property type="match status" value="1"/>
</dbReference>
<evidence type="ECO:0000256" key="1">
    <source>
        <dbReference type="ARBA" id="ARBA00004651"/>
    </source>
</evidence>
<evidence type="ECO:0000256" key="2">
    <source>
        <dbReference type="ARBA" id="ARBA00022448"/>
    </source>
</evidence>
<evidence type="ECO:0000313" key="8">
    <source>
        <dbReference type="EMBL" id="CAB1129395.1"/>
    </source>
</evidence>
<reference evidence="8 9" key="1">
    <citation type="submission" date="2020-02" db="EMBL/GenBank/DDBJ databases">
        <authorList>
            <person name="Hogendoorn C."/>
        </authorList>
    </citation>
    <scope>NUCLEOTIDE SEQUENCE [LARGE SCALE GENOMIC DNA]</scope>
    <source>
        <strain evidence="8">R501</strain>
    </source>
</reference>
<dbReference type="KEGG" id="hfv:R50_1898"/>
<evidence type="ECO:0000259" key="7">
    <source>
        <dbReference type="PROSITE" id="PS50850"/>
    </source>
</evidence>
<dbReference type="PANTHER" id="PTHR23527">
    <property type="entry name" value="BLL3282 PROTEIN"/>
    <property type="match status" value="1"/>
</dbReference>
<feature type="transmembrane region" description="Helical" evidence="6">
    <location>
        <begin position="137"/>
        <end position="160"/>
    </location>
</feature>
<feature type="transmembrane region" description="Helical" evidence="6">
    <location>
        <begin position="247"/>
        <end position="266"/>
    </location>
</feature>
<keyword evidence="5 6" id="KW-0472">Membrane</keyword>
<dbReference type="PANTHER" id="PTHR23527:SF1">
    <property type="entry name" value="BLL3282 PROTEIN"/>
    <property type="match status" value="1"/>
</dbReference>